<gene>
    <name evidence="1" type="ORF">V5R04_09115</name>
</gene>
<organism evidence="1">
    <name type="scientific">Jonesiaceae bacterium BS-20</name>
    <dbReference type="NCBI Taxonomy" id="3120821"/>
    <lineage>
        <taxon>Bacteria</taxon>
        <taxon>Bacillati</taxon>
        <taxon>Actinomycetota</taxon>
        <taxon>Actinomycetes</taxon>
        <taxon>Micrococcales</taxon>
        <taxon>Jonesiaceae</taxon>
    </lineage>
</organism>
<reference evidence="1" key="1">
    <citation type="submission" date="2024-02" db="EMBL/GenBank/DDBJ databases">
        <title>Tomenella chthoni gen. nov. sp. nov., a member of the family Jonesiaceae isolated from bat guano.</title>
        <authorList>
            <person name="Miller S.L."/>
            <person name="King J."/>
            <person name="Sankaranarayanan K."/>
            <person name="Lawson P.A."/>
        </authorList>
    </citation>
    <scope>NUCLEOTIDE SEQUENCE</scope>
    <source>
        <strain evidence="1">BS-20</strain>
    </source>
</reference>
<sequence>MIFDISPNSRALGSEEARKLDDDFFLSNPLAQFSSRIAMLLEAHGSETVPTPENEKEFFSTLGLTSGENALKFNKRDRQTQVAIDSLALRHQVAEALARIIHATSVAEPRDGDSRCVWLQLADGPLKTSDVVGQNAKYLNAKTDRLLQLLFPVGTNLTKQHFEAAESARSWINHSVHLLTNDELSANAANNKMKHGLAVSARDDIRIELFNEKPADIQRIPVSAFGKGKTIPLFDQPMLSYLNRPSVKPKMGWEVASLRVDLPVALAEAWMMANIHAAIFHVAALRHFEGKLPDGVGPYPSLVIGSSPEKIIGNKPIGYRSTITLPPDGTTPPRPPGLLFHSVFIPMSFTPDSGTEGTIVAG</sequence>
<proteinExistence type="predicted"/>
<dbReference type="AlphaFoldDB" id="A0AAU7DQD9"/>
<name>A0AAU7DQD9_9MICO</name>
<protein>
    <submittedName>
        <fullName evidence="1">Uncharacterized protein</fullName>
    </submittedName>
</protein>
<evidence type="ECO:0000313" key="1">
    <source>
        <dbReference type="EMBL" id="XBH20407.1"/>
    </source>
</evidence>
<accession>A0AAU7DQD9</accession>
<dbReference type="EMBL" id="CP146203">
    <property type="protein sequence ID" value="XBH20407.1"/>
    <property type="molecule type" value="Genomic_DNA"/>
</dbReference>